<dbReference type="SUPFAM" id="SSF46894">
    <property type="entry name" value="C-terminal effector domain of the bipartite response regulators"/>
    <property type="match status" value="1"/>
</dbReference>
<keyword evidence="2" id="KW-0805">Transcription regulation</keyword>
<gene>
    <name evidence="7" type="ORF">ACFSKW_16630</name>
</gene>
<dbReference type="SUPFAM" id="SSF48452">
    <property type="entry name" value="TPR-like"/>
    <property type="match status" value="1"/>
</dbReference>
<feature type="domain" description="OmpR/PhoB-type" evidence="6">
    <location>
        <begin position="1"/>
        <end position="86"/>
    </location>
</feature>
<feature type="DNA-binding region" description="OmpR/PhoB-type" evidence="5">
    <location>
        <begin position="1"/>
        <end position="86"/>
    </location>
</feature>
<dbReference type="Pfam" id="PF03704">
    <property type="entry name" value="BTAD"/>
    <property type="match status" value="1"/>
</dbReference>
<dbReference type="InterPro" id="IPR001867">
    <property type="entry name" value="OmpR/PhoB-type_DNA-bd"/>
</dbReference>
<protein>
    <submittedName>
        <fullName evidence="7">BTAD domain-containing putative transcriptional regulator</fullName>
    </submittedName>
</protein>
<dbReference type="PANTHER" id="PTHR35807:SF1">
    <property type="entry name" value="TRANSCRIPTIONAL REGULATOR REDD"/>
    <property type="match status" value="1"/>
</dbReference>
<evidence type="ECO:0000313" key="7">
    <source>
        <dbReference type="EMBL" id="MFD1933102.1"/>
    </source>
</evidence>
<comment type="caution">
    <text evidence="7">The sequence shown here is derived from an EMBL/GenBank/DDBJ whole genome shotgun (WGS) entry which is preliminary data.</text>
</comment>
<evidence type="ECO:0000313" key="8">
    <source>
        <dbReference type="Proteomes" id="UP001597368"/>
    </source>
</evidence>
<evidence type="ECO:0000256" key="5">
    <source>
        <dbReference type="PROSITE-ProRule" id="PRU01091"/>
    </source>
</evidence>
<dbReference type="Gene3D" id="3.40.50.300">
    <property type="entry name" value="P-loop containing nucleotide triphosphate hydrolases"/>
    <property type="match status" value="1"/>
</dbReference>
<dbReference type="PANTHER" id="PTHR35807">
    <property type="entry name" value="TRANSCRIPTIONAL REGULATOR REDD-RELATED"/>
    <property type="match status" value="1"/>
</dbReference>
<dbReference type="Gene3D" id="1.10.10.10">
    <property type="entry name" value="Winged helix-like DNA-binding domain superfamily/Winged helix DNA-binding domain"/>
    <property type="match status" value="1"/>
</dbReference>
<reference evidence="8" key="1">
    <citation type="journal article" date="2019" name="Int. J. Syst. Evol. Microbiol.">
        <title>The Global Catalogue of Microorganisms (GCM) 10K type strain sequencing project: providing services to taxonomists for standard genome sequencing and annotation.</title>
        <authorList>
            <consortium name="The Broad Institute Genomics Platform"/>
            <consortium name="The Broad Institute Genome Sequencing Center for Infectious Disease"/>
            <person name="Wu L."/>
            <person name="Ma J."/>
        </authorList>
    </citation>
    <scope>NUCLEOTIDE SEQUENCE [LARGE SCALE GENOMIC DNA]</scope>
    <source>
        <strain evidence="8">ICMP 6774ER</strain>
    </source>
</reference>
<dbReference type="PROSITE" id="PS51755">
    <property type="entry name" value="OMPR_PHOB"/>
    <property type="match status" value="1"/>
</dbReference>
<dbReference type="SUPFAM" id="SSF52540">
    <property type="entry name" value="P-loop containing nucleoside triphosphate hydrolases"/>
    <property type="match status" value="1"/>
</dbReference>
<evidence type="ECO:0000256" key="2">
    <source>
        <dbReference type="ARBA" id="ARBA00023015"/>
    </source>
</evidence>
<evidence type="ECO:0000256" key="3">
    <source>
        <dbReference type="ARBA" id="ARBA00023125"/>
    </source>
</evidence>
<evidence type="ECO:0000259" key="6">
    <source>
        <dbReference type="PROSITE" id="PS51755"/>
    </source>
</evidence>
<name>A0ABW4SWW2_9ACTN</name>
<organism evidence="7 8">
    <name type="scientific">Nonomuraea mangrovi</name>
    <dbReference type="NCBI Taxonomy" id="2316207"/>
    <lineage>
        <taxon>Bacteria</taxon>
        <taxon>Bacillati</taxon>
        <taxon>Actinomycetota</taxon>
        <taxon>Actinomycetes</taxon>
        <taxon>Streptosporangiales</taxon>
        <taxon>Streptosporangiaceae</taxon>
        <taxon>Nonomuraea</taxon>
    </lineage>
</organism>
<dbReference type="EMBL" id="JBHUFV010000024">
    <property type="protein sequence ID" value="MFD1933102.1"/>
    <property type="molecule type" value="Genomic_DNA"/>
</dbReference>
<dbReference type="InterPro" id="IPR027417">
    <property type="entry name" value="P-loop_NTPase"/>
</dbReference>
<dbReference type="InterPro" id="IPR036388">
    <property type="entry name" value="WH-like_DNA-bd_sf"/>
</dbReference>
<dbReference type="InterPro" id="IPR016032">
    <property type="entry name" value="Sig_transdc_resp-reg_C-effctor"/>
</dbReference>
<keyword evidence="8" id="KW-1185">Reference proteome</keyword>
<dbReference type="InterPro" id="IPR051677">
    <property type="entry name" value="AfsR-DnrI-RedD_regulator"/>
</dbReference>
<keyword evidence="3 5" id="KW-0238">DNA-binding</keyword>
<dbReference type="SMART" id="SM01043">
    <property type="entry name" value="BTAD"/>
    <property type="match status" value="1"/>
</dbReference>
<dbReference type="RefSeq" id="WP_379573148.1">
    <property type="nucleotide sequence ID" value="NZ_JBHUFV010000024.1"/>
</dbReference>
<dbReference type="InterPro" id="IPR002182">
    <property type="entry name" value="NB-ARC"/>
</dbReference>
<dbReference type="Gene3D" id="1.25.40.10">
    <property type="entry name" value="Tetratricopeptide repeat domain"/>
    <property type="match status" value="1"/>
</dbReference>
<accession>A0ABW4SWW2</accession>
<dbReference type="PRINTS" id="PR00364">
    <property type="entry name" value="DISEASERSIST"/>
</dbReference>
<proteinExistence type="inferred from homology"/>
<dbReference type="SMART" id="SM00862">
    <property type="entry name" value="Trans_reg_C"/>
    <property type="match status" value="1"/>
</dbReference>
<dbReference type="InterPro" id="IPR005158">
    <property type="entry name" value="BTAD"/>
</dbReference>
<dbReference type="CDD" id="cd15831">
    <property type="entry name" value="BTAD"/>
    <property type="match status" value="1"/>
</dbReference>
<sequence>MRAWQGDKELNLGSPQQRAVLGALLLHEGRAITCDALIAAIWGQDPPLRALSTLRTYAYRLRKVLEADRSRPGVVVSVGTGYAMSVPKGALDVSVFEERYAEAEKARAEGDLTRARALLAAALGLWQGDAMDGTAGPYAEAQRDRLGDRRLSALQLKLELDIELGRATEAVADLVVLSAAHPLRESLSGLLMLALYRCGRQAEALEVFDRTRRLLAEELGIAPGGELRELHRRILTSDPELLPARLDLGSDPGPSPVRHEEGALPRVAQLPADLYDFTGRDEEVALLTEVLKSGSGQATTVVSLSGKGGVGKTALAIHVAHLLSDAFPDGQLYIDLCGTGVRPVEPTAALREFLCALGHPDPDIPEDPTQRAALFRSLMVNRRMLVILDNAVDDTQVRPLLPGTGGCAVLVTSRAKPAGLPTTRRVDLDVLKSRDAVRLFTRIVGEERVLAEPEAAEYAVVLCGFLPLAVRIAASRLVSRPLWTISSLAGRLADERRRLSELRFGTMTVEATFQLGYERLGAAQARAFRLLTNLETASFSLPVAAAALDLEVLDAEEIVESLVDLGMLDSPSPSRYRFHELLRLYGRNLAEQS</sequence>
<comment type="similarity">
    <text evidence="1">Belongs to the AfsR/DnrI/RedD regulatory family.</text>
</comment>
<dbReference type="InterPro" id="IPR011990">
    <property type="entry name" value="TPR-like_helical_dom_sf"/>
</dbReference>
<dbReference type="Pfam" id="PF00931">
    <property type="entry name" value="NB-ARC"/>
    <property type="match status" value="1"/>
</dbReference>
<dbReference type="Proteomes" id="UP001597368">
    <property type="component" value="Unassembled WGS sequence"/>
</dbReference>
<evidence type="ECO:0000256" key="1">
    <source>
        <dbReference type="ARBA" id="ARBA00005820"/>
    </source>
</evidence>
<keyword evidence="4" id="KW-0804">Transcription</keyword>
<evidence type="ECO:0000256" key="4">
    <source>
        <dbReference type="ARBA" id="ARBA00023163"/>
    </source>
</evidence>
<dbReference type="Pfam" id="PF00486">
    <property type="entry name" value="Trans_reg_C"/>
    <property type="match status" value="1"/>
</dbReference>